<dbReference type="AlphaFoldDB" id="A0A2J6TPL1"/>
<accession>A0A2J6TPL1</accession>
<protein>
    <submittedName>
        <fullName evidence="2">Uncharacterized protein</fullName>
    </submittedName>
</protein>
<evidence type="ECO:0000313" key="2">
    <source>
        <dbReference type="EMBL" id="PMD64952.1"/>
    </source>
</evidence>
<sequence length="178" mass="20081">MGCKKNNSSQRKSSMSHSQRTFTRTQSCGSWLRRLIVDAMLSTRQHQKSREYDRPNFVWWSIRRLASLSALPTNSGSESSPIAGNRRADCTASWDLARKYYTWLKEGLSKSNGKTPMPVQDSIVMSSLQKEEEVLEKTILHSIGLMTERAYSLSNLGVFDEKMEIGQEGGEGAQRIGN</sequence>
<feature type="region of interest" description="Disordered" evidence="1">
    <location>
        <begin position="1"/>
        <end position="21"/>
    </location>
</feature>
<keyword evidence="3" id="KW-1185">Reference proteome</keyword>
<dbReference type="RefSeq" id="XP_024741856.1">
    <property type="nucleotide sequence ID" value="XM_024882543.1"/>
</dbReference>
<organism evidence="2 3">
    <name type="scientific">Hyaloscypha bicolor E</name>
    <dbReference type="NCBI Taxonomy" id="1095630"/>
    <lineage>
        <taxon>Eukaryota</taxon>
        <taxon>Fungi</taxon>
        <taxon>Dikarya</taxon>
        <taxon>Ascomycota</taxon>
        <taxon>Pezizomycotina</taxon>
        <taxon>Leotiomycetes</taxon>
        <taxon>Helotiales</taxon>
        <taxon>Hyaloscyphaceae</taxon>
        <taxon>Hyaloscypha</taxon>
        <taxon>Hyaloscypha bicolor</taxon>
    </lineage>
</organism>
<reference evidence="2 3" key="1">
    <citation type="submission" date="2016-04" db="EMBL/GenBank/DDBJ databases">
        <title>A degradative enzymes factory behind the ericoid mycorrhizal symbiosis.</title>
        <authorList>
            <consortium name="DOE Joint Genome Institute"/>
            <person name="Martino E."/>
            <person name="Morin E."/>
            <person name="Grelet G."/>
            <person name="Kuo A."/>
            <person name="Kohler A."/>
            <person name="Daghino S."/>
            <person name="Barry K."/>
            <person name="Choi C."/>
            <person name="Cichocki N."/>
            <person name="Clum A."/>
            <person name="Copeland A."/>
            <person name="Hainaut M."/>
            <person name="Haridas S."/>
            <person name="Labutti K."/>
            <person name="Lindquist E."/>
            <person name="Lipzen A."/>
            <person name="Khouja H.-R."/>
            <person name="Murat C."/>
            <person name="Ohm R."/>
            <person name="Olson A."/>
            <person name="Spatafora J."/>
            <person name="Veneault-Fourrey C."/>
            <person name="Henrissat B."/>
            <person name="Grigoriev I."/>
            <person name="Martin F."/>
            <person name="Perotto S."/>
        </authorList>
    </citation>
    <scope>NUCLEOTIDE SEQUENCE [LARGE SCALE GENOMIC DNA]</scope>
    <source>
        <strain evidence="2 3">E</strain>
    </source>
</reference>
<name>A0A2J6TPL1_9HELO</name>
<evidence type="ECO:0000256" key="1">
    <source>
        <dbReference type="SAM" id="MobiDB-lite"/>
    </source>
</evidence>
<dbReference type="EMBL" id="KZ613747">
    <property type="protein sequence ID" value="PMD64952.1"/>
    <property type="molecule type" value="Genomic_DNA"/>
</dbReference>
<gene>
    <name evidence="2" type="ORF">K444DRAFT_625576</name>
</gene>
<dbReference type="GeneID" id="36590620"/>
<feature type="compositionally biased region" description="Low complexity" evidence="1">
    <location>
        <begin position="1"/>
        <end position="20"/>
    </location>
</feature>
<evidence type="ECO:0000313" key="3">
    <source>
        <dbReference type="Proteomes" id="UP000235371"/>
    </source>
</evidence>
<proteinExistence type="predicted"/>
<dbReference type="Proteomes" id="UP000235371">
    <property type="component" value="Unassembled WGS sequence"/>
</dbReference>
<dbReference type="InParanoid" id="A0A2J6TPL1"/>